<dbReference type="Proteomes" id="UP000014760">
    <property type="component" value="Unassembled WGS sequence"/>
</dbReference>
<dbReference type="OMA" id="FINETMA"/>
<dbReference type="InterPro" id="IPR052729">
    <property type="entry name" value="Acyl/Acetyltrans_Enzymes"/>
</dbReference>
<sequence length="306" mass="34619">MSLIYKEYDDGFVVRRMRPHETTYIQQWDSDLVPTGRDLDVAINSYSADSDGFYIGEYRGEVVASVIRIPLAEDVFYGSCFYVVEKFRGSGFGRRIRDDVAAGFVGSKTLCVDAHDFLEEMNKKRGYISGYNVVMYKGKPPRKSTALPAGTTLKNALDVSFDKIIDYDNKCFVRPNSPYRYKILKQWIRMEGGKSVVALSTSGDVIALACRRPSVEGRHHIIGPLYAGNILMAQVLVEELCEDLETSSQGDMIWLNMRESSERVKQLVRLLDLEGDLRMLRMYLNGDLGDLNHDVFAVTSVDFCGY</sequence>
<dbReference type="GO" id="GO:0016747">
    <property type="term" value="F:acyltransferase activity, transferring groups other than amino-acyl groups"/>
    <property type="evidence" value="ECO:0007669"/>
    <property type="project" value="InterPro"/>
</dbReference>
<evidence type="ECO:0000313" key="3">
    <source>
        <dbReference type="EnsemblMetazoa" id="CapteP200744"/>
    </source>
</evidence>
<dbReference type="InterPro" id="IPR041496">
    <property type="entry name" value="YitH/HolE_GNAT"/>
</dbReference>
<protein>
    <recommendedName>
        <fullName evidence="1">N-acetyltransferase domain-containing protein</fullName>
    </recommendedName>
</protein>
<dbReference type="Pfam" id="PF18014">
    <property type="entry name" value="Acetyltransf_18"/>
    <property type="match status" value="1"/>
</dbReference>
<reference evidence="4" key="1">
    <citation type="submission" date="2012-12" db="EMBL/GenBank/DDBJ databases">
        <authorList>
            <person name="Hellsten U."/>
            <person name="Grimwood J."/>
            <person name="Chapman J.A."/>
            <person name="Shapiro H."/>
            <person name="Aerts A."/>
            <person name="Otillar R.P."/>
            <person name="Terry A.Y."/>
            <person name="Boore J.L."/>
            <person name="Simakov O."/>
            <person name="Marletaz F."/>
            <person name="Cho S.-J."/>
            <person name="Edsinger-Gonzales E."/>
            <person name="Havlak P."/>
            <person name="Kuo D.-H."/>
            <person name="Larsson T."/>
            <person name="Lv J."/>
            <person name="Arendt D."/>
            <person name="Savage R."/>
            <person name="Osoegawa K."/>
            <person name="de Jong P."/>
            <person name="Lindberg D.R."/>
            <person name="Seaver E.C."/>
            <person name="Weisblat D.A."/>
            <person name="Putnam N.H."/>
            <person name="Grigoriev I.V."/>
            <person name="Rokhsar D.S."/>
        </authorList>
    </citation>
    <scope>NUCLEOTIDE SEQUENCE</scope>
    <source>
        <strain evidence="4">I ESC-2004</strain>
    </source>
</reference>
<accession>R7TIG8</accession>
<dbReference type="InterPro" id="IPR016181">
    <property type="entry name" value="Acyl_CoA_acyltransferase"/>
</dbReference>
<dbReference type="HOGENOM" id="CLU_919034_0_0_1"/>
<dbReference type="PANTHER" id="PTHR47237">
    <property type="entry name" value="SLL0310 PROTEIN"/>
    <property type="match status" value="1"/>
</dbReference>
<name>R7TIG8_CAPTE</name>
<evidence type="ECO:0000259" key="1">
    <source>
        <dbReference type="PROSITE" id="PS51186"/>
    </source>
</evidence>
<reference evidence="2 4" key="2">
    <citation type="journal article" date="2013" name="Nature">
        <title>Insights into bilaterian evolution from three spiralian genomes.</title>
        <authorList>
            <person name="Simakov O."/>
            <person name="Marletaz F."/>
            <person name="Cho S.J."/>
            <person name="Edsinger-Gonzales E."/>
            <person name="Havlak P."/>
            <person name="Hellsten U."/>
            <person name="Kuo D.H."/>
            <person name="Larsson T."/>
            <person name="Lv J."/>
            <person name="Arendt D."/>
            <person name="Savage R."/>
            <person name="Osoegawa K."/>
            <person name="de Jong P."/>
            <person name="Grimwood J."/>
            <person name="Chapman J.A."/>
            <person name="Shapiro H."/>
            <person name="Aerts A."/>
            <person name="Otillar R.P."/>
            <person name="Terry A.Y."/>
            <person name="Boore J.L."/>
            <person name="Grigoriev I.V."/>
            <person name="Lindberg D.R."/>
            <person name="Seaver E.C."/>
            <person name="Weisblat D.A."/>
            <person name="Putnam N.H."/>
            <person name="Rokhsar D.S."/>
        </authorList>
    </citation>
    <scope>NUCLEOTIDE SEQUENCE</scope>
    <source>
        <strain evidence="2 4">I ESC-2004</strain>
    </source>
</reference>
<proteinExistence type="predicted"/>
<reference evidence="3" key="3">
    <citation type="submission" date="2015-06" db="UniProtKB">
        <authorList>
            <consortium name="EnsemblMetazoa"/>
        </authorList>
    </citation>
    <scope>IDENTIFICATION</scope>
</reference>
<dbReference type="CDD" id="cd04301">
    <property type="entry name" value="NAT_SF"/>
    <property type="match status" value="1"/>
</dbReference>
<dbReference type="SUPFAM" id="SSF55729">
    <property type="entry name" value="Acyl-CoA N-acyltransferases (Nat)"/>
    <property type="match status" value="1"/>
</dbReference>
<evidence type="ECO:0000313" key="4">
    <source>
        <dbReference type="Proteomes" id="UP000014760"/>
    </source>
</evidence>
<evidence type="ECO:0000313" key="2">
    <source>
        <dbReference type="EMBL" id="ELT91311.1"/>
    </source>
</evidence>
<dbReference type="PROSITE" id="PS51186">
    <property type="entry name" value="GNAT"/>
    <property type="match status" value="1"/>
</dbReference>
<dbReference type="EnsemblMetazoa" id="CapteT200744">
    <property type="protein sequence ID" value="CapteP200744"/>
    <property type="gene ID" value="CapteG200744"/>
</dbReference>
<dbReference type="PANTHER" id="PTHR47237:SF1">
    <property type="entry name" value="SLL0310 PROTEIN"/>
    <property type="match status" value="1"/>
</dbReference>
<feature type="domain" description="N-acetyltransferase" evidence="1">
    <location>
        <begin position="12"/>
        <end position="154"/>
    </location>
</feature>
<keyword evidence="4" id="KW-1185">Reference proteome</keyword>
<dbReference type="OrthoDB" id="5771378at2759"/>
<dbReference type="EMBL" id="AMQN01013857">
    <property type="status" value="NOT_ANNOTATED_CDS"/>
    <property type="molecule type" value="Genomic_DNA"/>
</dbReference>
<gene>
    <name evidence="2" type="ORF">CAPTEDRAFT_200744</name>
</gene>
<dbReference type="STRING" id="283909.R7TIG8"/>
<dbReference type="Gene3D" id="3.40.630.90">
    <property type="match status" value="1"/>
</dbReference>
<dbReference type="InterPro" id="IPR000182">
    <property type="entry name" value="GNAT_dom"/>
</dbReference>
<organism evidence="2">
    <name type="scientific">Capitella teleta</name>
    <name type="common">Polychaete worm</name>
    <dbReference type="NCBI Taxonomy" id="283909"/>
    <lineage>
        <taxon>Eukaryota</taxon>
        <taxon>Metazoa</taxon>
        <taxon>Spiralia</taxon>
        <taxon>Lophotrochozoa</taxon>
        <taxon>Annelida</taxon>
        <taxon>Polychaeta</taxon>
        <taxon>Sedentaria</taxon>
        <taxon>Scolecida</taxon>
        <taxon>Capitellidae</taxon>
        <taxon>Capitella</taxon>
    </lineage>
</organism>
<dbReference type="AlphaFoldDB" id="R7TIG8"/>
<dbReference type="EMBL" id="KB310551">
    <property type="protein sequence ID" value="ELT91311.1"/>
    <property type="molecule type" value="Genomic_DNA"/>
</dbReference>